<feature type="signal peptide" evidence="9">
    <location>
        <begin position="1"/>
        <end position="20"/>
    </location>
</feature>
<evidence type="ECO:0000256" key="4">
    <source>
        <dbReference type="ARBA" id="ARBA00022452"/>
    </source>
</evidence>
<evidence type="ECO:0000256" key="2">
    <source>
        <dbReference type="ARBA" id="ARBA00007613"/>
    </source>
</evidence>
<sequence length="432" mass="47676">MKKILLLLLTLVLVNQKAFAVSLSEALLQAYINNPELNAERENIQVSKEDLNISKSEFLPTVTLSGSKSQESTEKLTDRSGTNSTITDVDPQSQSVVIEQKLFQGFAGLAGMEKSKIGISLADAKLLKTEQEILYKAAEAYSGFISADKKFKINQNNINLLERQVETDQARLERSQITFTDLAQSESSLAGAQAKFIQARNEVVTAKLIYEKIIGPINDPNTLDEKLDFAFEVPSDLDSAIEISKINNPNLIISKLEYEQSEKDVTIARSELSPSATMSFNRSKTEDTSSTINERDKEVLTATVSWPIFNGGKNTASLNRSKNLKNRNKLLFDNAMKTNQASVASAWLSLQSSKSLLNSVKSQVKAAEIANEGITVEYESGLGRSTLDVIQSNSILLTSKISLADSERNYLLSRFKLLQSVGLLSNKYLKLQ</sequence>
<dbReference type="Proteomes" id="UP001166004">
    <property type="component" value="Unassembled WGS sequence"/>
</dbReference>
<dbReference type="RefSeq" id="WP_169035502.1">
    <property type="nucleotide sequence ID" value="NZ_LANA01000001.1"/>
</dbReference>
<keyword evidence="7" id="KW-0998">Cell outer membrane</keyword>
<evidence type="ECO:0000256" key="6">
    <source>
        <dbReference type="ARBA" id="ARBA00023136"/>
    </source>
</evidence>
<keyword evidence="3" id="KW-0813">Transport</keyword>
<evidence type="ECO:0000256" key="3">
    <source>
        <dbReference type="ARBA" id="ARBA00022448"/>
    </source>
</evidence>
<feature type="chain" id="PRO_5045932503" evidence="9">
    <location>
        <begin position="21"/>
        <end position="432"/>
    </location>
</feature>
<keyword evidence="4" id="KW-1134">Transmembrane beta strand</keyword>
<comment type="caution">
    <text evidence="10">The sequence shown here is derived from an EMBL/GenBank/DDBJ whole genome shotgun (WGS) entry which is preliminary data.</text>
</comment>
<protein>
    <submittedName>
        <fullName evidence="10">Outer membrane protein</fullName>
    </submittedName>
</protein>
<keyword evidence="5" id="KW-0812">Transmembrane</keyword>
<evidence type="ECO:0000256" key="8">
    <source>
        <dbReference type="SAM" id="MobiDB-lite"/>
    </source>
</evidence>
<dbReference type="InterPro" id="IPR003423">
    <property type="entry name" value="OMP_efflux"/>
</dbReference>
<proteinExistence type="inferred from homology"/>
<reference evidence="10 11" key="1">
    <citation type="submission" date="2019-07" db="EMBL/GenBank/DDBJ databases">
        <title>SAR11 Genome Evolution.</title>
        <authorList>
            <person name="Giovannoni S."/>
        </authorList>
    </citation>
    <scope>NUCLEOTIDE SEQUENCE [LARGE SCALE GENOMIC DNA]</scope>
    <source>
        <strain evidence="10 11">HTCC9565</strain>
    </source>
</reference>
<evidence type="ECO:0000256" key="7">
    <source>
        <dbReference type="ARBA" id="ARBA00023237"/>
    </source>
</evidence>
<dbReference type="PANTHER" id="PTHR30026">
    <property type="entry name" value="OUTER MEMBRANE PROTEIN TOLC"/>
    <property type="match status" value="1"/>
</dbReference>
<feature type="compositionally biased region" description="Polar residues" evidence="8">
    <location>
        <begin position="79"/>
        <end position="88"/>
    </location>
</feature>
<evidence type="ECO:0000313" key="10">
    <source>
        <dbReference type="EMBL" id="NMN66977.1"/>
    </source>
</evidence>
<evidence type="ECO:0000313" key="11">
    <source>
        <dbReference type="Proteomes" id="UP001166004"/>
    </source>
</evidence>
<gene>
    <name evidence="10" type="ORF">VP91_00001070</name>
</gene>
<keyword evidence="11" id="KW-1185">Reference proteome</keyword>
<evidence type="ECO:0000256" key="5">
    <source>
        <dbReference type="ARBA" id="ARBA00022692"/>
    </source>
</evidence>
<comment type="similarity">
    <text evidence="2">Belongs to the outer membrane factor (OMF) (TC 1.B.17) family.</text>
</comment>
<dbReference type="Pfam" id="PF02321">
    <property type="entry name" value="OEP"/>
    <property type="match status" value="2"/>
</dbReference>
<keyword evidence="6" id="KW-0472">Membrane</keyword>
<dbReference type="InterPro" id="IPR051906">
    <property type="entry name" value="TolC-like"/>
</dbReference>
<evidence type="ECO:0000256" key="1">
    <source>
        <dbReference type="ARBA" id="ARBA00004442"/>
    </source>
</evidence>
<keyword evidence="9" id="KW-0732">Signal</keyword>
<organism evidence="10 11">
    <name type="scientific">Pelagibacter ubique</name>
    <dbReference type="NCBI Taxonomy" id="198252"/>
    <lineage>
        <taxon>Bacteria</taxon>
        <taxon>Pseudomonadati</taxon>
        <taxon>Pseudomonadota</taxon>
        <taxon>Alphaproteobacteria</taxon>
        <taxon>Candidatus Pelagibacterales</taxon>
        <taxon>Candidatus Pelagibacteraceae</taxon>
        <taxon>Candidatus Pelagibacter</taxon>
    </lineage>
</organism>
<evidence type="ECO:0000256" key="9">
    <source>
        <dbReference type="SAM" id="SignalP"/>
    </source>
</evidence>
<dbReference type="Gene3D" id="1.20.1600.10">
    <property type="entry name" value="Outer membrane efflux proteins (OEP)"/>
    <property type="match status" value="1"/>
</dbReference>
<accession>A0ABX1T038</accession>
<feature type="region of interest" description="Disordered" evidence="8">
    <location>
        <begin position="64"/>
        <end position="88"/>
    </location>
</feature>
<dbReference type="PANTHER" id="PTHR30026:SF20">
    <property type="entry name" value="OUTER MEMBRANE PROTEIN TOLC"/>
    <property type="match status" value="1"/>
</dbReference>
<name>A0ABX1T038_PELUQ</name>
<dbReference type="EMBL" id="LANA01000001">
    <property type="protein sequence ID" value="NMN66977.1"/>
    <property type="molecule type" value="Genomic_DNA"/>
</dbReference>
<dbReference type="SUPFAM" id="SSF56954">
    <property type="entry name" value="Outer membrane efflux proteins (OEP)"/>
    <property type="match status" value="1"/>
</dbReference>
<comment type="subcellular location">
    <subcellularLocation>
        <location evidence="1">Cell outer membrane</location>
    </subcellularLocation>
</comment>